<evidence type="ECO:0000313" key="7">
    <source>
        <dbReference type="Proteomes" id="UP000299102"/>
    </source>
</evidence>
<feature type="domain" description="AMP-dependent synthetase/ligase" evidence="5">
    <location>
        <begin position="2"/>
        <end position="109"/>
    </location>
</feature>
<comment type="similarity">
    <text evidence="2">Belongs to the ATP-dependent AMP-binding enzyme family.</text>
</comment>
<comment type="subcellular location">
    <subcellularLocation>
        <location evidence="1">Peroxisome</location>
    </subcellularLocation>
</comment>
<dbReference type="GO" id="GO:0005777">
    <property type="term" value="C:peroxisome"/>
    <property type="evidence" value="ECO:0007669"/>
    <property type="project" value="UniProtKB-SubCell"/>
</dbReference>
<evidence type="ECO:0000256" key="1">
    <source>
        <dbReference type="ARBA" id="ARBA00004275"/>
    </source>
</evidence>
<keyword evidence="4" id="KW-0576">Peroxisome</keyword>
<protein>
    <submittedName>
        <fullName evidence="6">Long-chain-fatty-acid--CoA ligase</fullName>
    </submittedName>
</protein>
<evidence type="ECO:0000256" key="2">
    <source>
        <dbReference type="ARBA" id="ARBA00006432"/>
    </source>
</evidence>
<dbReference type="PANTHER" id="PTHR24096:SF149">
    <property type="entry name" value="AMP-BINDING DOMAIN-CONTAINING PROTEIN-RELATED"/>
    <property type="match status" value="1"/>
</dbReference>
<sequence length="177" mass="18744">MTPALALLLLKQPDAMRWDSFYTFAMTGSSLADGLIDTINGLIGRPAAVNGYGLTEASGRVFYGAVNAPGSLGVPLPSTQIKLVDHHTGEEVQGGAPGELWIKGPQICRVGIDGGRLGNESPPNQRTSKQYILERICITSRAVDSITSRAVDSITSRAVDSTQISAYFEVVSAATTY</sequence>
<dbReference type="InterPro" id="IPR000873">
    <property type="entry name" value="AMP-dep_synth/lig_dom"/>
</dbReference>
<evidence type="ECO:0000256" key="3">
    <source>
        <dbReference type="ARBA" id="ARBA00022598"/>
    </source>
</evidence>
<reference evidence="6 7" key="1">
    <citation type="journal article" date="2019" name="Commun. Biol.">
        <title>The bagworm genome reveals a unique fibroin gene that provides high tensile strength.</title>
        <authorList>
            <person name="Kono N."/>
            <person name="Nakamura H."/>
            <person name="Ohtoshi R."/>
            <person name="Tomita M."/>
            <person name="Numata K."/>
            <person name="Arakawa K."/>
        </authorList>
    </citation>
    <scope>NUCLEOTIDE SEQUENCE [LARGE SCALE GENOMIC DNA]</scope>
</reference>
<accession>A0A4C1Y981</accession>
<name>A0A4C1Y981_EUMVA</name>
<gene>
    <name evidence="6" type="primary">fadD</name>
    <name evidence="6" type="ORF">EVAR_103380_1</name>
</gene>
<keyword evidence="3 6" id="KW-0436">Ligase</keyword>
<dbReference type="Gene3D" id="3.40.50.12780">
    <property type="entry name" value="N-terminal domain of ligase-like"/>
    <property type="match status" value="1"/>
</dbReference>
<dbReference type="Pfam" id="PF00501">
    <property type="entry name" value="AMP-binding"/>
    <property type="match status" value="1"/>
</dbReference>
<organism evidence="6 7">
    <name type="scientific">Eumeta variegata</name>
    <name type="common">Bagworm moth</name>
    <name type="synonym">Eumeta japonica</name>
    <dbReference type="NCBI Taxonomy" id="151549"/>
    <lineage>
        <taxon>Eukaryota</taxon>
        <taxon>Metazoa</taxon>
        <taxon>Ecdysozoa</taxon>
        <taxon>Arthropoda</taxon>
        <taxon>Hexapoda</taxon>
        <taxon>Insecta</taxon>
        <taxon>Pterygota</taxon>
        <taxon>Neoptera</taxon>
        <taxon>Endopterygota</taxon>
        <taxon>Lepidoptera</taxon>
        <taxon>Glossata</taxon>
        <taxon>Ditrysia</taxon>
        <taxon>Tineoidea</taxon>
        <taxon>Psychidae</taxon>
        <taxon>Oiketicinae</taxon>
        <taxon>Eumeta</taxon>
    </lineage>
</organism>
<dbReference type="PANTHER" id="PTHR24096">
    <property type="entry name" value="LONG-CHAIN-FATTY-ACID--COA LIGASE"/>
    <property type="match status" value="1"/>
</dbReference>
<evidence type="ECO:0000256" key="4">
    <source>
        <dbReference type="ARBA" id="ARBA00023140"/>
    </source>
</evidence>
<dbReference type="EMBL" id="BGZK01001110">
    <property type="protein sequence ID" value="GBP71494.1"/>
    <property type="molecule type" value="Genomic_DNA"/>
</dbReference>
<evidence type="ECO:0000259" key="5">
    <source>
        <dbReference type="Pfam" id="PF00501"/>
    </source>
</evidence>
<comment type="caution">
    <text evidence="6">The sequence shown here is derived from an EMBL/GenBank/DDBJ whole genome shotgun (WGS) entry which is preliminary data.</text>
</comment>
<dbReference type="InterPro" id="IPR042099">
    <property type="entry name" value="ANL_N_sf"/>
</dbReference>
<evidence type="ECO:0000313" key="6">
    <source>
        <dbReference type="EMBL" id="GBP71494.1"/>
    </source>
</evidence>
<keyword evidence="7" id="KW-1185">Reference proteome</keyword>
<dbReference type="OrthoDB" id="10253869at2759"/>
<proteinExistence type="inferred from homology"/>
<dbReference type="AlphaFoldDB" id="A0A4C1Y981"/>
<dbReference type="Proteomes" id="UP000299102">
    <property type="component" value="Unassembled WGS sequence"/>
</dbReference>
<dbReference type="SUPFAM" id="SSF56801">
    <property type="entry name" value="Acetyl-CoA synthetase-like"/>
    <property type="match status" value="1"/>
</dbReference>
<dbReference type="GO" id="GO:0016405">
    <property type="term" value="F:CoA-ligase activity"/>
    <property type="evidence" value="ECO:0007669"/>
    <property type="project" value="TreeGrafter"/>
</dbReference>